<feature type="domain" description="Glycosyl transferase family 1" evidence="1">
    <location>
        <begin position="165"/>
        <end position="332"/>
    </location>
</feature>
<gene>
    <name evidence="2" type="ORF">GZ22_13965</name>
    <name evidence="3" type="ORF">SAMN04489762_2250</name>
</gene>
<dbReference type="AlphaFoldDB" id="A0A075LT49"/>
<name>A0A075LT49_9BACI</name>
<dbReference type="Pfam" id="PF00534">
    <property type="entry name" value="Glycos_transf_1"/>
    <property type="match status" value="1"/>
</dbReference>
<evidence type="ECO:0000313" key="3">
    <source>
        <dbReference type="EMBL" id="SEN43846.1"/>
    </source>
</evidence>
<dbReference type="GO" id="GO:0016757">
    <property type="term" value="F:glycosyltransferase activity"/>
    <property type="evidence" value="ECO:0007669"/>
    <property type="project" value="InterPro"/>
</dbReference>
<dbReference type="HOGENOM" id="CLU_778119_0_0_9"/>
<sequence length="362" mass="40989">MKVLFVFYVPSGGVETLNRQRRAALELAGISSHFLYYGKRRDLVNDHGAPLYITNEDFELKQIFDTNEFDAAIVTSDFLSFPRFRRLGFKGKLILEVQGFGPKELAYSQLKMAVPIVNNYANALLHPMTDHISAIYQEFYPNTPTFAFDNCFDAGAFTYLPGTAAKKPIIAWIGRIEDNKNWREFLEIGHKLLTELRPDLQLYMFHDPSLAEPTENIAFEQMLDSLQLRDHVSIMPDVPHQDMPYYFSLIADSGGFLLATSKVEGAGYAVLEAISCGCPVVTTDSDGVRRAVIHNETGKYYQIGDMDSALQEAKEMMENTELRTHIRENAIRHVKERFHFSAYAASFKQMLLALGVQDNSKG</sequence>
<reference evidence="3 5" key="2">
    <citation type="submission" date="2016-10" db="EMBL/GenBank/DDBJ databases">
        <authorList>
            <person name="Varghese N."/>
            <person name="Submissions S."/>
        </authorList>
    </citation>
    <scope>NUCLEOTIDE SEQUENCE [LARGE SCALE GENOMIC DNA]</scope>
    <source>
        <strain evidence="3 5">DSM 21619</strain>
    </source>
</reference>
<reference evidence="2 4" key="1">
    <citation type="submission" date="2014-07" db="EMBL/GenBank/DDBJ databases">
        <title>Complete genome sequence of a moderately halophilic bacterium Terribacillus aidingensis MP602, isolated from Cryptomeria fortunei in Tianmu mountain in China.</title>
        <authorList>
            <person name="Wang Y."/>
            <person name="Lu P."/>
            <person name="Zhang L."/>
        </authorList>
    </citation>
    <scope>NUCLEOTIDE SEQUENCE [LARGE SCALE GENOMIC DNA]</scope>
    <source>
        <strain evidence="2 4">MP602</strain>
    </source>
</reference>
<organism evidence="2 4">
    <name type="scientific">Terribacillus saccharophilus</name>
    <dbReference type="NCBI Taxonomy" id="361277"/>
    <lineage>
        <taxon>Bacteria</taxon>
        <taxon>Bacillati</taxon>
        <taxon>Bacillota</taxon>
        <taxon>Bacilli</taxon>
        <taxon>Bacillales</taxon>
        <taxon>Bacillaceae</taxon>
        <taxon>Terribacillus</taxon>
    </lineage>
</organism>
<dbReference type="EMBL" id="CP008876">
    <property type="protein sequence ID" value="AIF67633.1"/>
    <property type="molecule type" value="Genomic_DNA"/>
</dbReference>
<dbReference type="CDD" id="cd03801">
    <property type="entry name" value="GT4_PimA-like"/>
    <property type="match status" value="1"/>
</dbReference>
<accession>A0AAX2EGH6</accession>
<dbReference type="InterPro" id="IPR001296">
    <property type="entry name" value="Glyco_trans_1"/>
</dbReference>
<evidence type="ECO:0000259" key="1">
    <source>
        <dbReference type="Pfam" id="PF00534"/>
    </source>
</evidence>
<dbReference type="GeneID" id="34222966"/>
<dbReference type="SUPFAM" id="SSF53756">
    <property type="entry name" value="UDP-Glycosyltransferase/glycogen phosphorylase"/>
    <property type="match status" value="1"/>
</dbReference>
<dbReference type="OrthoDB" id="9806653at2"/>
<dbReference type="Proteomes" id="UP000199735">
    <property type="component" value="Unassembled WGS sequence"/>
</dbReference>
<dbReference type="PANTHER" id="PTHR12526">
    <property type="entry name" value="GLYCOSYLTRANSFERASE"/>
    <property type="match status" value="1"/>
</dbReference>
<dbReference type="Gene3D" id="3.40.50.2000">
    <property type="entry name" value="Glycogen Phosphorylase B"/>
    <property type="match status" value="1"/>
</dbReference>
<evidence type="ECO:0000313" key="5">
    <source>
        <dbReference type="Proteomes" id="UP000199735"/>
    </source>
</evidence>
<evidence type="ECO:0000313" key="4">
    <source>
        <dbReference type="Proteomes" id="UP000027980"/>
    </source>
</evidence>
<dbReference type="Proteomes" id="UP000027980">
    <property type="component" value="Chromosome"/>
</dbReference>
<dbReference type="KEGG" id="tap:GZ22_13965"/>
<dbReference type="RefSeq" id="WP_038563467.1">
    <property type="nucleotide sequence ID" value="NZ_CP008876.1"/>
</dbReference>
<dbReference type="EMBL" id="FOCD01000002">
    <property type="protein sequence ID" value="SEN43846.1"/>
    <property type="molecule type" value="Genomic_DNA"/>
</dbReference>
<evidence type="ECO:0000313" key="2">
    <source>
        <dbReference type="EMBL" id="AIF67633.1"/>
    </source>
</evidence>
<accession>A0A075LT49</accession>
<dbReference type="PANTHER" id="PTHR12526:SF630">
    <property type="entry name" value="GLYCOSYLTRANSFERASE"/>
    <property type="match status" value="1"/>
</dbReference>
<keyword evidence="2" id="KW-0808">Transferase</keyword>
<proteinExistence type="predicted"/>
<protein>
    <submittedName>
        <fullName evidence="2">Glycosyl transferase family 1</fullName>
    </submittedName>
    <submittedName>
        <fullName evidence="3">Glycosyl transferases group 1</fullName>
    </submittedName>
</protein>